<evidence type="ECO:0000256" key="2">
    <source>
        <dbReference type="ARBA" id="ARBA00007703"/>
    </source>
</evidence>
<comment type="caution">
    <text evidence="5">The sequence shown here is derived from an EMBL/GenBank/DDBJ whole genome shotgun (WGS) entry which is preliminary data.</text>
</comment>
<dbReference type="InterPro" id="IPR007809">
    <property type="entry name" value="FlgN-like"/>
</dbReference>
<keyword evidence="5" id="KW-0969">Cilium</keyword>
<gene>
    <name evidence="5" type="ORF">ACIKP9_05550</name>
</gene>
<dbReference type="Proteomes" id="UP001617669">
    <property type="component" value="Unassembled WGS sequence"/>
</dbReference>
<dbReference type="Pfam" id="PF05130">
    <property type="entry name" value="FlgN"/>
    <property type="match status" value="1"/>
</dbReference>
<reference evidence="5 6" key="1">
    <citation type="submission" date="2024-11" db="EMBL/GenBank/DDBJ databases">
        <authorList>
            <person name="Kaparullina E.N."/>
            <person name="Delegan Y.A."/>
            <person name="Doronina N.V."/>
        </authorList>
    </citation>
    <scope>NUCLEOTIDE SEQUENCE [LARGE SCALE GENOMIC DNA]</scope>
    <source>
        <strain evidence="5 6">7sh_L</strain>
    </source>
</reference>
<feature type="region of interest" description="Disordered" evidence="4">
    <location>
        <begin position="119"/>
        <end position="149"/>
    </location>
</feature>
<dbReference type="EMBL" id="JBIWXY010000001">
    <property type="protein sequence ID" value="MFJ5445687.1"/>
    <property type="molecule type" value="Genomic_DNA"/>
</dbReference>
<accession>A0ABW8GKJ0</accession>
<dbReference type="Gene3D" id="1.20.58.300">
    <property type="entry name" value="FlgN-like"/>
    <property type="match status" value="1"/>
</dbReference>
<dbReference type="SUPFAM" id="SSF140566">
    <property type="entry name" value="FlgN-like"/>
    <property type="match status" value="1"/>
</dbReference>
<keyword evidence="5" id="KW-0282">Flagellum</keyword>
<evidence type="ECO:0000313" key="5">
    <source>
        <dbReference type="EMBL" id="MFJ5445687.1"/>
    </source>
</evidence>
<evidence type="ECO:0000256" key="4">
    <source>
        <dbReference type="SAM" id="MobiDB-lite"/>
    </source>
</evidence>
<evidence type="ECO:0000313" key="6">
    <source>
        <dbReference type="Proteomes" id="UP001617669"/>
    </source>
</evidence>
<sequence>MTTASFEREIALTDSLLTLLRREQASLVKVDVDAMEGLLDEKTRVLQDINAHTQARYQAVAALGFGADERGLAAWIAVQTAEVQESWAHFQGLVDQAKELNRVNGILINKQFNRNQQMLDTLGRPPASGQFYGPNGQASSGSGLYNAQA</sequence>
<keyword evidence="5" id="KW-0966">Cell projection</keyword>
<keyword evidence="6" id="KW-1185">Reference proteome</keyword>
<evidence type="ECO:0000256" key="3">
    <source>
        <dbReference type="ARBA" id="ARBA00022795"/>
    </source>
</evidence>
<feature type="compositionally biased region" description="Polar residues" evidence="4">
    <location>
        <begin position="136"/>
        <end position="149"/>
    </location>
</feature>
<proteinExistence type="inferred from homology"/>
<name>A0ABW8GKJ0_9PROT</name>
<organism evidence="5 6">
    <name type="scientific">Methylobacillus methanolivorans</name>
    <dbReference type="NCBI Taxonomy" id="1848927"/>
    <lineage>
        <taxon>Bacteria</taxon>
        <taxon>Pseudomonadati</taxon>
        <taxon>Pseudomonadota</taxon>
        <taxon>Betaproteobacteria</taxon>
        <taxon>Nitrosomonadales</taxon>
        <taxon>Methylophilaceae</taxon>
        <taxon>Methylobacillus</taxon>
    </lineage>
</organism>
<protein>
    <submittedName>
        <fullName evidence="5">Flagella synthesis protein FlgN</fullName>
    </submittedName>
</protein>
<comment type="similarity">
    <text evidence="2">Belongs to the FlgN family.</text>
</comment>
<dbReference type="InterPro" id="IPR036679">
    <property type="entry name" value="FlgN-like_sf"/>
</dbReference>
<keyword evidence="3" id="KW-1005">Bacterial flagellum biogenesis</keyword>
<dbReference type="RefSeq" id="WP_400880347.1">
    <property type="nucleotide sequence ID" value="NZ_JBIWXY010000001.1"/>
</dbReference>
<comment type="function">
    <text evidence="1">Required for the efficient initiation of filament assembly.</text>
</comment>
<evidence type="ECO:0000256" key="1">
    <source>
        <dbReference type="ARBA" id="ARBA00002397"/>
    </source>
</evidence>